<evidence type="ECO:0000313" key="1">
    <source>
        <dbReference type="EMBL" id="KAI3676339.1"/>
    </source>
</evidence>
<gene>
    <name evidence="1" type="ORF">L1987_85945</name>
</gene>
<reference evidence="2" key="1">
    <citation type="journal article" date="2022" name="Mol. Ecol. Resour.">
        <title>The genomes of chicory, endive, great burdock and yacon provide insights into Asteraceae palaeo-polyploidization history and plant inulin production.</title>
        <authorList>
            <person name="Fan W."/>
            <person name="Wang S."/>
            <person name="Wang H."/>
            <person name="Wang A."/>
            <person name="Jiang F."/>
            <person name="Liu H."/>
            <person name="Zhao H."/>
            <person name="Xu D."/>
            <person name="Zhang Y."/>
        </authorList>
    </citation>
    <scope>NUCLEOTIDE SEQUENCE [LARGE SCALE GENOMIC DNA]</scope>
    <source>
        <strain evidence="2">cv. Yunnan</strain>
    </source>
</reference>
<dbReference type="Proteomes" id="UP001056120">
    <property type="component" value="Linkage Group LG29"/>
</dbReference>
<protein>
    <submittedName>
        <fullName evidence="1">Uncharacterized protein</fullName>
    </submittedName>
</protein>
<sequence length="496" mass="55933">MRKGRRRAAIEAAKRIKKNAEDNAQKYPLYRSDVATADSNMEGQRGRKQKTRDQVYGSMETLNGSSNNMSDSSEPQKSHDMLVKRRGRPPKSKSPKCPSMRRTNAKYKDPRCKEEVGGYDANLRRESYNSFLLNNEPIFQTIFACPKQLHLGNGGIGYRESLMKFTKNLGPTAQKVARRMLQRHGMTDQAQPQLHPLFRSPVSLRRPHLIDLNSVNGSARNATTNQVNQPLHKSVNSNTDAIANNRGKSIMVDDGKSKRNKWDIGDNLEFLFGKQKGGIKIGNDSLDNKNFGNKNQDYAQVGNKRTINQIGSSWSNYNVNLNQNINKISGIEDISSQKEASWNASYGKLNSPVYPATHPSHPRNVSSYNPISWVLQPPMHSPMQPPRNWCLSPSASTMNSLANDSFWKEKELQLALALKMQKKDQESNVRSQNLWAPRGQDRQQPQERLLMPMPPHFWSQMVMSGANPELDALPFGTPQDAGFQMGNHMQHPPPGM</sequence>
<organism evidence="1 2">
    <name type="scientific">Smallanthus sonchifolius</name>
    <dbReference type="NCBI Taxonomy" id="185202"/>
    <lineage>
        <taxon>Eukaryota</taxon>
        <taxon>Viridiplantae</taxon>
        <taxon>Streptophyta</taxon>
        <taxon>Embryophyta</taxon>
        <taxon>Tracheophyta</taxon>
        <taxon>Spermatophyta</taxon>
        <taxon>Magnoliopsida</taxon>
        <taxon>eudicotyledons</taxon>
        <taxon>Gunneridae</taxon>
        <taxon>Pentapetalae</taxon>
        <taxon>asterids</taxon>
        <taxon>campanulids</taxon>
        <taxon>Asterales</taxon>
        <taxon>Asteraceae</taxon>
        <taxon>Asteroideae</taxon>
        <taxon>Heliantheae alliance</taxon>
        <taxon>Millerieae</taxon>
        <taxon>Smallanthus</taxon>
    </lineage>
</organism>
<dbReference type="EMBL" id="CM042046">
    <property type="protein sequence ID" value="KAI3676339.1"/>
    <property type="molecule type" value="Genomic_DNA"/>
</dbReference>
<proteinExistence type="predicted"/>
<reference evidence="1 2" key="2">
    <citation type="journal article" date="2022" name="Mol. Ecol. Resour.">
        <title>The genomes of chicory, endive, great burdock and yacon provide insights into Asteraceae paleo-polyploidization history and plant inulin production.</title>
        <authorList>
            <person name="Fan W."/>
            <person name="Wang S."/>
            <person name="Wang H."/>
            <person name="Wang A."/>
            <person name="Jiang F."/>
            <person name="Liu H."/>
            <person name="Zhao H."/>
            <person name="Xu D."/>
            <person name="Zhang Y."/>
        </authorList>
    </citation>
    <scope>NUCLEOTIDE SEQUENCE [LARGE SCALE GENOMIC DNA]</scope>
    <source>
        <strain evidence="2">cv. Yunnan</strain>
        <tissue evidence="1">Leaves</tissue>
    </source>
</reference>
<evidence type="ECO:0000313" key="2">
    <source>
        <dbReference type="Proteomes" id="UP001056120"/>
    </source>
</evidence>
<accession>A0ACB8XZI3</accession>
<comment type="caution">
    <text evidence="1">The sequence shown here is derived from an EMBL/GenBank/DDBJ whole genome shotgun (WGS) entry which is preliminary data.</text>
</comment>
<keyword evidence="2" id="KW-1185">Reference proteome</keyword>
<name>A0ACB8XZI3_9ASTR</name>